<keyword evidence="3" id="KW-0808">Transferase</keyword>
<accession>A0A4U0NYX6</accession>
<proteinExistence type="predicted"/>
<protein>
    <submittedName>
        <fullName evidence="3">N-acetyltransferase</fullName>
    </submittedName>
</protein>
<dbReference type="GO" id="GO:0016747">
    <property type="term" value="F:acyltransferase activity, transferring groups other than amino-acyl groups"/>
    <property type="evidence" value="ECO:0007669"/>
    <property type="project" value="InterPro"/>
</dbReference>
<evidence type="ECO:0000256" key="1">
    <source>
        <dbReference type="SAM" id="MobiDB-lite"/>
    </source>
</evidence>
<organism evidence="3 4">
    <name type="scientific">Streptomyces piniterrae</name>
    <dbReference type="NCBI Taxonomy" id="2571125"/>
    <lineage>
        <taxon>Bacteria</taxon>
        <taxon>Bacillati</taxon>
        <taxon>Actinomycetota</taxon>
        <taxon>Actinomycetes</taxon>
        <taxon>Kitasatosporales</taxon>
        <taxon>Streptomycetaceae</taxon>
        <taxon>Streptomyces</taxon>
    </lineage>
</organism>
<evidence type="ECO:0000313" key="4">
    <source>
        <dbReference type="Proteomes" id="UP000308697"/>
    </source>
</evidence>
<keyword evidence="4" id="KW-1185">Reference proteome</keyword>
<feature type="compositionally biased region" description="Polar residues" evidence="1">
    <location>
        <begin position="1"/>
        <end position="11"/>
    </location>
</feature>
<dbReference type="Gene3D" id="3.40.630.30">
    <property type="match status" value="1"/>
</dbReference>
<feature type="compositionally biased region" description="Low complexity" evidence="1">
    <location>
        <begin position="19"/>
        <end position="29"/>
    </location>
</feature>
<feature type="compositionally biased region" description="Gly residues" evidence="1">
    <location>
        <begin position="30"/>
        <end position="45"/>
    </location>
</feature>
<dbReference type="InterPro" id="IPR000182">
    <property type="entry name" value="GNAT_dom"/>
</dbReference>
<dbReference type="OrthoDB" id="9797178at2"/>
<gene>
    <name evidence="3" type="ORF">FCH28_09490</name>
</gene>
<name>A0A4U0NYX6_9ACTN</name>
<dbReference type="EMBL" id="SUMB01000003">
    <property type="protein sequence ID" value="TJZ55564.1"/>
    <property type="molecule type" value="Genomic_DNA"/>
</dbReference>
<dbReference type="AlphaFoldDB" id="A0A4U0NYX6"/>
<evidence type="ECO:0000259" key="2">
    <source>
        <dbReference type="PROSITE" id="PS51186"/>
    </source>
</evidence>
<comment type="caution">
    <text evidence="3">The sequence shown here is derived from an EMBL/GenBank/DDBJ whole genome shotgun (WGS) entry which is preliminary data.</text>
</comment>
<dbReference type="SUPFAM" id="SSF55729">
    <property type="entry name" value="Acyl-CoA N-acyltransferases (Nat)"/>
    <property type="match status" value="1"/>
</dbReference>
<feature type="region of interest" description="Disordered" evidence="1">
    <location>
        <begin position="1"/>
        <end position="54"/>
    </location>
</feature>
<feature type="domain" description="N-acetyltransferase" evidence="2">
    <location>
        <begin position="48"/>
        <end position="201"/>
    </location>
</feature>
<dbReference type="PROSITE" id="PS51186">
    <property type="entry name" value="GNAT"/>
    <property type="match status" value="1"/>
</dbReference>
<dbReference type="Pfam" id="PF00583">
    <property type="entry name" value="Acetyltransf_1"/>
    <property type="match status" value="1"/>
</dbReference>
<dbReference type="InterPro" id="IPR016181">
    <property type="entry name" value="Acyl_CoA_acyltransferase"/>
</dbReference>
<dbReference type="Proteomes" id="UP000308697">
    <property type="component" value="Unassembled WGS sequence"/>
</dbReference>
<sequence length="219" mass="22326">MNGESSESGVTGDTGPSRVSSADGVRGAAGSAGAGGVWSAGGAPGRGWRTRPEAPEDIPAVRRLVLAAFDDVEGADGTEADLVDALRRDPAAWLPGLSYVADAPDGTLAAQALLTRCHIGEVPAVALAPCAVLPGYQKRGAGGAVIRALLEAARAAGERTAIVLGHPPYYPRFGFEPAASRFGVLPPQAWPDEAFMALSLDGSIPPRGTVRYAAAFGIR</sequence>
<reference evidence="3 4" key="1">
    <citation type="submission" date="2019-04" db="EMBL/GenBank/DDBJ databases">
        <title>Streptomyces piniterrae sp. nov., a heliquinomycin-producing actinomycete isolated from rhizosphere soil of Pinus yunnanensis.</title>
        <authorList>
            <person name="Zhuang X."/>
            <person name="Zhao J."/>
        </authorList>
    </citation>
    <scope>NUCLEOTIDE SEQUENCE [LARGE SCALE GENOMIC DNA]</scope>
    <source>
        <strain evidence="4">jys28</strain>
    </source>
</reference>
<evidence type="ECO:0000313" key="3">
    <source>
        <dbReference type="EMBL" id="TJZ55564.1"/>
    </source>
</evidence>